<sequence length="289" mass="33358">MFKVLPMKKTNWLLTLCILWLPSPLLAQSCNGVWSLTQLNNGPIEFDKSGFAKIQYELKKLRTQSGECSLKSVRLKILNTQDKNGPYFVNQSQTLLAYDPKEREYLLYAKYNSPVRFYLVDPRAKINYAARYIVPFIAKLKYEDNPVSTLTSTSTYKIKSFVTFDWSGRGNNIHRSATGYSWQLGELYSGKRYQADFVIRSNSQTELWVKPRHGKLINTQNPDWAITYQLTADGTEVSRLHRMTSIKTYNRGQHIIPFSLSITDNTNLSRAGSYRDELHIQVKAIDPIY</sequence>
<feature type="chain" id="PRO_5014898827" evidence="1">
    <location>
        <begin position="28"/>
        <end position="289"/>
    </location>
</feature>
<protein>
    <submittedName>
        <fullName evidence="2">Uncharacterized protein</fullName>
    </submittedName>
</protein>
<proteinExistence type="predicted"/>
<dbReference type="AlphaFoldDB" id="A0A2N7IN53"/>
<name>A0A2N7IN53_9VIBR</name>
<dbReference type="EMBL" id="MCYL01000001">
    <property type="protein sequence ID" value="PML59838.1"/>
    <property type="molecule type" value="Genomic_DNA"/>
</dbReference>
<dbReference type="RefSeq" id="WP_102559093.1">
    <property type="nucleotide sequence ID" value="NZ_MCYL01000001.1"/>
</dbReference>
<keyword evidence="1" id="KW-0732">Signal</keyword>
<dbReference type="PROSITE" id="PS51257">
    <property type="entry name" value="PROKAR_LIPOPROTEIN"/>
    <property type="match status" value="1"/>
</dbReference>
<organism evidence="2 3">
    <name type="scientific">Vibrio lentus</name>
    <dbReference type="NCBI Taxonomy" id="136468"/>
    <lineage>
        <taxon>Bacteria</taxon>
        <taxon>Pseudomonadati</taxon>
        <taxon>Pseudomonadota</taxon>
        <taxon>Gammaproteobacteria</taxon>
        <taxon>Vibrionales</taxon>
        <taxon>Vibrionaceae</taxon>
        <taxon>Vibrio</taxon>
    </lineage>
</organism>
<dbReference type="Proteomes" id="UP000235746">
    <property type="component" value="Unassembled WGS sequence"/>
</dbReference>
<evidence type="ECO:0000256" key="1">
    <source>
        <dbReference type="SAM" id="SignalP"/>
    </source>
</evidence>
<feature type="signal peptide" evidence="1">
    <location>
        <begin position="1"/>
        <end position="27"/>
    </location>
</feature>
<gene>
    <name evidence="2" type="ORF">BCT74_00100</name>
</gene>
<evidence type="ECO:0000313" key="2">
    <source>
        <dbReference type="EMBL" id="PML59838.1"/>
    </source>
</evidence>
<comment type="caution">
    <text evidence="2">The sequence shown here is derived from an EMBL/GenBank/DDBJ whole genome shotgun (WGS) entry which is preliminary data.</text>
</comment>
<accession>A0A2N7IN53</accession>
<evidence type="ECO:0000313" key="3">
    <source>
        <dbReference type="Proteomes" id="UP000235746"/>
    </source>
</evidence>
<reference evidence="3" key="1">
    <citation type="submission" date="2016-07" db="EMBL/GenBank/DDBJ databases">
        <title>Nontailed viruses are major unrecognized killers of bacteria in the ocean.</title>
        <authorList>
            <person name="Kauffman K."/>
            <person name="Hussain F."/>
            <person name="Yang J."/>
            <person name="Arevalo P."/>
            <person name="Brown J."/>
            <person name="Cutler M."/>
            <person name="Kelly L."/>
            <person name="Polz M.F."/>
        </authorList>
    </citation>
    <scope>NUCLEOTIDE SEQUENCE [LARGE SCALE GENOMIC DNA]</scope>
    <source>
        <strain evidence="3">10N.261.51.B8</strain>
    </source>
</reference>